<evidence type="ECO:0000313" key="3">
    <source>
        <dbReference type="Proteomes" id="UP000714380"/>
    </source>
</evidence>
<accession>A0ABS7ZJW7</accession>
<evidence type="ECO:0008006" key="4">
    <source>
        <dbReference type="Google" id="ProtNLM"/>
    </source>
</evidence>
<evidence type="ECO:0000313" key="2">
    <source>
        <dbReference type="EMBL" id="MCA6062005.1"/>
    </source>
</evidence>
<keyword evidence="3" id="KW-1185">Reference proteome</keyword>
<dbReference type="EMBL" id="JAEDAH010000001">
    <property type="protein sequence ID" value="MCA6062005.1"/>
    <property type="molecule type" value="Genomic_DNA"/>
</dbReference>
<gene>
    <name evidence="2" type="ORF">I9W95_00130</name>
</gene>
<protein>
    <recommendedName>
        <fullName evidence="4">DNA recombination protein RmuC</fullName>
    </recommendedName>
</protein>
<comment type="caution">
    <text evidence="2">The sequence shown here is derived from an EMBL/GenBank/DDBJ whole genome shotgun (WGS) entry which is preliminary data.</text>
</comment>
<dbReference type="Proteomes" id="UP000714380">
    <property type="component" value="Unassembled WGS sequence"/>
</dbReference>
<feature type="coiled-coil region" evidence="1">
    <location>
        <begin position="23"/>
        <end position="78"/>
    </location>
</feature>
<evidence type="ECO:0000256" key="1">
    <source>
        <dbReference type="SAM" id="Coils"/>
    </source>
</evidence>
<keyword evidence="1" id="KW-0175">Coiled coil</keyword>
<reference evidence="2 3" key="1">
    <citation type="submission" date="2020-12" db="EMBL/GenBank/DDBJ databases">
        <title>Novel Thalassolituus-related marine hydrocarbonoclastic bacteria mediated algae-derived hydrocarbons mineralization in twilight zone of the northern South China Sea.</title>
        <authorList>
            <person name="Dong C."/>
        </authorList>
    </citation>
    <scope>NUCLEOTIDE SEQUENCE [LARGE SCALE GENOMIC DNA]</scope>
    <source>
        <strain evidence="2 3">IMCC1826</strain>
    </source>
</reference>
<sequence length="83" mass="9196">MIIVFAVLAGIIIGAGSAGYLLSRRWQSQIEQAKRDMQAIADQHQQEAQTAKEMKQKVADLQFQLTQANNELRALRNGAANND</sequence>
<dbReference type="RefSeq" id="WP_225670429.1">
    <property type="nucleotide sequence ID" value="NZ_JAEDAH010000001.1"/>
</dbReference>
<proteinExistence type="predicted"/>
<organism evidence="2 3">
    <name type="scientific">Thalassolituus marinus</name>
    <dbReference type="NCBI Taxonomy" id="671053"/>
    <lineage>
        <taxon>Bacteria</taxon>
        <taxon>Pseudomonadati</taxon>
        <taxon>Pseudomonadota</taxon>
        <taxon>Gammaproteobacteria</taxon>
        <taxon>Oceanospirillales</taxon>
        <taxon>Oceanospirillaceae</taxon>
        <taxon>Thalassolituus</taxon>
    </lineage>
</organism>
<name>A0ABS7ZJW7_9GAMM</name>